<proteinExistence type="predicted"/>
<dbReference type="AlphaFoldDB" id="A0A6C0LJX3"/>
<protein>
    <submittedName>
        <fullName evidence="1">Uncharacterized protein</fullName>
    </submittedName>
</protein>
<dbReference type="EMBL" id="MN740520">
    <property type="protein sequence ID" value="QHU30817.1"/>
    <property type="molecule type" value="Genomic_DNA"/>
</dbReference>
<organism evidence="1">
    <name type="scientific">viral metagenome</name>
    <dbReference type="NCBI Taxonomy" id="1070528"/>
    <lineage>
        <taxon>unclassified sequences</taxon>
        <taxon>metagenomes</taxon>
        <taxon>organismal metagenomes</taxon>
    </lineage>
</organism>
<name>A0A6C0LJX3_9ZZZZ</name>
<sequence>MIIVLRGDLCRECTIDIQLRAYKSIVTHVIKPLNKNCKDINVIIATYNDEYENKVKDIFKDYNCFYFIIINEKCQVINYINAVNQIPEFLMNETSNLLILRSDLVFKQNIDYSRISQYKILTQWNLLHQKTTGEIADQIQFIGGNLIRHFINKINTIRLDTRWPGTLHNFYNYCVEHFGKENVSYLNYIEDPTPNEDRCEIRGNPRGRFKPDVSYKNELGNPLYNYTRYEK</sequence>
<evidence type="ECO:0000313" key="1">
    <source>
        <dbReference type="EMBL" id="QHU30817.1"/>
    </source>
</evidence>
<reference evidence="1" key="1">
    <citation type="journal article" date="2020" name="Nature">
        <title>Giant virus diversity and host interactions through global metagenomics.</title>
        <authorList>
            <person name="Schulz F."/>
            <person name="Roux S."/>
            <person name="Paez-Espino D."/>
            <person name="Jungbluth S."/>
            <person name="Walsh D.A."/>
            <person name="Denef V.J."/>
            <person name="McMahon K.D."/>
            <person name="Konstantinidis K.T."/>
            <person name="Eloe-Fadrosh E.A."/>
            <person name="Kyrpides N.C."/>
            <person name="Woyke T."/>
        </authorList>
    </citation>
    <scope>NUCLEOTIDE SEQUENCE</scope>
    <source>
        <strain evidence="1">GVMAG-M-3300027892-73</strain>
    </source>
</reference>
<accession>A0A6C0LJX3</accession>